<dbReference type="Proteomes" id="UP000292385">
    <property type="component" value="Unassembled WGS sequence"/>
</dbReference>
<gene>
    <name evidence="2" type="ORF">E0H58_29810</name>
    <name evidence="3" type="ORF">E0H92_08005</name>
</gene>
<accession>A0A4R0J8G1</accession>
<evidence type="ECO:0000313" key="2">
    <source>
        <dbReference type="EMBL" id="TCC20314.1"/>
    </source>
</evidence>
<name>A0A4R0J8G1_9ACTN</name>
<dbReference type="EMBL" id="SJKC01000001">
    <property type="protein sequence ID" value="TCC41584.1"/>
    <property type="molecule type" value="Genomic_DNA"/>
</dbReference>
<evidence type="ECO:0000313" key="3">
    <source>
        <dbReference type="EMBL" id="TCC41584.1"/>
    </source>
</evidence>
<dbReference type="AlphaFoldDB" id="A0A4R0J8G1"/>
<evidence type="ECO:0000256" key="1">
    <source>
        <dbReference type="SAM" id="MobiDB-lite"/>
    </source>
</evidence>
<feature type="region of interest" description="Disordered" evidence="1">
    <location>
        <begin position="1"/>
        <end position="65"/>
    </location>
</feature>
<dbReference type="Proteomes" id="UP000294225">
    <property type="component" value="Unassembled WGS sequence"/>
</dbReference>
<dbReference type="EMBL" id="SJJY01000007">
    <property type="protein sequence ID" value="TCC20314.1"/>
    <property type="molecule type" value="Genomic_DNA"/>
</dbReference>
<feature type="compositionally biased region" description="Polar residues" evidence="1">
    <location>
        <begin position="12"/>
        <end position="21"/>
    </location>
</feature>
<evidence type="ECO:0000313" key="4">
    <source>
        <dbReference type="Proteomes" id="UP000292385"/>
    </source>
</evidence>
<proteinExistence type="predicted"/>
<dbReference type="RefSeq" id="WP_131465847.1">
    <property type="nucleotide sequence ID" value="NZ_SJJY01000007.1"/>
</dbReference>
<sequence length="65" mass="7126">MPFSKKGKPQEHTNNQSPSNTPRHERGASRKQADQNRSTNPNTRRGRDNAAAKKNEGKGKGKGKG</sequence>
<protein>
    <submittedName>
        <fullName evidence="3">Uncharacterized protein</fullName>
    </submittedName>
</protein>
<organism evidence="3 5">
    <name type="scientific">Kribbella speibonae</name>
    <dbReference type="NCBI Taxonomy" id="1572660"/>
    <lineage>
        <taxon>Bacteria</taxon>
        <taxon>Bacillati</taxon>
        <taxon>Actinomycetota</taxon>
        <taxon>Actinomycetes</taxon>
        <taxon>Propionibacteriales</taxon>
        <taxon>Kribbellaceae</taxon>
        <taxon>Kribbella</taxon>
    </lineage>
</organism>
<feature type="compositionally biased region" description="Basic and acidic residues" evidence="1">
    <location>
        <begin position="22"/>
        <end position="34"/>
    </location>
</feature>
<comment type="caution">
    <text evidence="3">The sequence shown here is derived from an EMBL/GenBank/DDBJ whole genome shotgun (WGS) entry which is preliminary data.</text>
</comment>
<feature type="compositionally biased region" description="Basic and acidic residues" evidence="1">
    <location>
        <begin position="45"/>
        <end position="59"/>
    </location>
</feature>
<keyword evidence="4" id="KW-1185">Reference proteome</keyword>
<evidence type="ECO:0000313" key="5">
    <source>
        <dbReference type="Proteomes" id="UP000294225"/>
    </source>
</evidence>
<reference evidence="4 5" key="1">
    <citation type="submission" date="2019-02" db="EMBL/GenBank/DDBJ databases">
        <title>Kribbella capetownensis sp. nov. and Kribbella speibonae sp. nov., isolated from soil.</title>
        <authorList>
            <person name="Curtis S.M."/>
            <person name="Norton I."/>
            <person name="Everest G.J."/>
            <person name="Meyers P.R."/>
        </authorList>
    </citation>
    <scope>NUCLEOTIDE SEQUENCE [LARGE SCALE GENOMIC DNA]</scope>
    <source>
        <strain evidence="2 4">SK5</strain>
        <strain evidence="3 5">YM55</strain>
    </source>
</reference>